<sequence length="69" mass="8050">MISFTVISIILIILLLFVLLYLNASYYTNIFILYRPLSGIKTTKGENIDRILTLEESIQMIVDMFNNKF</sequence>
<keyword evidence="1" id="KW-0812">Transmembrane</keyword>
<dbReference type="Proteomes" id="UP000830962">
    <property type="component" value="Segment"/>
</dbReference>
<evidence type="ECO:0000313" key="3">
    <source>
        <dbReference type="Proteomes" id="UP000830962"/>
    </source>
</evidence>
<protein>
    <submittedName>
        <fullName evidence="2">Uncharacterized protein</fullName>
    </submittedName>
</protein>
<organism evidence="2 3">
    <name type="scientific">Carcinus maenas nudivirus</name>
    <dbReference type="NCBI Taxonomy" id="2880837"/>
    <lineage>
        <taxon>Viruses</taxon>
        <taxon>Viruses incertae sedis</taxon>
        <taxon>Naldaviricetes</taxon>
        <taxon>Lefavirales</taxon>
        <taxon>Nudiviridae</taxon>
        <taxon>Gammanudivirus</taxon>
        <taxon>Gammanudivirus cameanadis</taxon>
    </lineage>
</organism>
<evidence type="ECO:0000313" key="2">
    <source>
        <dbReference type="EMBL" id="UBZ25627.1"/>
    </source>
</evidence>
<keyword evidence="3" id="KW-1185">Reference proteome</keyword>
<dbReference type="EMBL" id="MZ311578">
    <property type="protein sequence ID" value="UBZ25627.1"/>
    <property type="molecule type" value="Genomic_DNA"/>
</dbReference>
<keyword evidence="1" id="KW-1133">Transmembrane helix</keyword>
<evidence type="ECO:0000256" key="1">
    <source>
        <dbReference type="SAM" id="Phobius"/>
    </source>
</evidence>
<proteinExistence type="predicted"/>
<feature type="transmembrane region" description="Helical" evidence="1">
    <location>
        <begin position="6"/>
        <end position="34"/>
    </location>
</feature>
<keyword evidence="1" id="KW-0472">Membrane</keyword>
<gene>
    <name evidence="2" type="ORF">CmNV_037</name>
</gene>
<reference evidence="2" key="1">
    <citation type="journal article" date="2021" name="Viruses">
        <title>Identification and Full Characterisation of Two Novel Crustacean Infecting Members of the Family Nudiviridae Provides Support for Two Subfamilies.</title>
        <authorList>
            <person name="Bateman K.S."/>
            <person name="Kerr R."/>
            <person name="Stentiford G.D."/>
            <person name="Bean T.P."/>
            <person name="Hooper C."/>
            <person name="Van Eynde B."/>
            <person name="Delbare D."/>
            <person name="Bojko J."/>
            <person name="Christiaens O."/>
            <person name="Taning C.N.T."/>
            <person name="Smagghe G."/>
            <person name="van Oers M.M."/>
            <person name="van Aerle R."/>
        </authorList>
    </citation>
    <scope>NUCLEOTIDE SEQUENCE</scope>
    <source>
        <strain evidence="2">AN2</strain>
    </source>
</reference>
<accession>A0AAE9BZV5</accession>
<name>A0AAE9BZV5_9VIRU</name>